<keyword evidence="2" id="KW-1185">Reference proteome</keyword>
<accession>A0ACB8E7F9</accession>
<gene>
    <name evidence="1" type="ORF">K3G42_015810</name>
</gene>
<comment type="caution">
    <text evidence="1">The sequence shown here is derived from an EMBL/GenBank/DDBJ whole genome shotgun (WGS) entry which is preliminary data.</text>
</comment>
<evidence type="ECO:0000313" key="1">
    <source>
        <dbReference type="EMBL" id="KAH7988372.1"/>
    </source>
</evidence>
<sequence>MKVMQVMMALLDHVKISTVDWVGTVLLTEEQDKLSVSAWSTANLTTNLCADLMVNSMKTTVKCTVLPA</sequence>
<evidence type="ECO:0000313" key="2">
    <source>
        <dbReference type="Proteomes" id="UP000827872"/>
    </source>
</evidence>
<proteinExistence type="predicted"/>
<reference evidence="1" key="1">
    <citation type="submission" date="2021-08" db="EMBL/GenBank/DDBJ databases">
        <title>The first chromosome-level gecko genome reveals the dynamic sex chromosomes of Neotropical dwarf geckos (Sphaerodactylidae: Sphaerodactylus).</title>
        <authorList>
            <person name="Pinto B.J."/>
            <person name="Keating S.E."/>
            <person name="Gamble T."/>
        </authorList>
    </citation>
    <scope>NUCLEOTIDE SEQUENCE</scope>
    <source>
        <strain evidence="1">TG3544</strain>
    </source>
</reference>
<organism evidence="1 2">
    <name type="scientific">Sphaerodactylus townsendi</name>
    <dbReference type="NCBI Taxonomy" id="933632"/>
    <lineage>
        <taxon>Eukaryota</taxon>
        <taxon>Metazoa</taxon>
        <taxon>Chordata</taxon>
        <taxon>Craniata</taxon>
        <taxon>Vertebrata</taxon>
        <taxon>Euteleostomi</taxon>
        <taxon>Lepidosauria</taxon>
        <taxon>Squamata</taxon>
        <taxon>Bifurcata</taxon>
        <taxon>Gekkota</taxon>
        <taxon>Sphaerodactylidae</taxon>
        <taxon>Sphaerodactylus</taxon>
    </lineage>
</organism>
<protein>
    <submittedName>
        <fullName evidence="1">Uncharacterized protein</fullName>
    </submittedName>
</protein>
<dbReference type="EMBL" id="CM037623">
    <property type="protein sequence ID" value="KAH7988372.1"/>
    <property type="molecule type" value="Genomic_DNA"/>
</dbReference>
<dbReference type="Proteomes" id="UP000827872">
    <property type="component" value="Linkage Group LG10"/>
</dbReference>
<name>A0ACB8E7F9_9SAUR</name>